<dbReference type="Proteomes" id="UP001218218">
    <property type="component" value="Unassembled WGS sequence"/>
</dbReference>
<accession>A0AAD7F2C2</accession>
<dbReference type="InterPro" id="IPR036537">
    <property type="entry name" value="Adaptor_Cbl_N_dom_sf"/>
</dbReference>
<proteinExistence type="predicted"/>
<sequence length="153" mass="16893">MIITHRGKGASVLDYVIIAASTFRDIADSSSVPFLRTVAAVSISISTTVQSVKSNKEECTRMVSHIEELLSAIPKLYFNESDVSPTTLHNIGRFADTLQKIHTFVNAQQNTSILKQLFRQSANTALLEECNSGLRHALDVFGVFEFVKLLSSF</sequence>
<dbReference type="InterPro" id="IPR059179">
    <property type="entry name" value="MLKL-like_MCAfunc"/>
</dbReference>
<evidence type="ECO:0000313" key="2">
    <source>
        <dbReference type="EMBL" id="KAJ7362712.1"/>
    </source>
</evidence>
<dbReference type="Gene3D" id="1.20.930.20">
    <property type="entry name" value="Adaptor protein Cbl, N-terminal domain"/>
    <property type="match status" value="1"/>
</dbReference>
<evidence type="ECO:0000313" key="3">
    <source>
        <dbReference type="Proteomes" id="UP001218218"/>
    </source>
</evidence>
<dbReference type="AlphaFoldDB" id="A0AAD7F2C2"/>
<dbReference type="EMBL" id="JARIHO010000004">
    <property type="protein sequence ID" value="KAJ7362712.1"/>
    <property type="molecule type" value="Genomic_DNA"/>
</dbReference>
<organism evidence="2 3">
    <name type="scientific">Mycena albidolilacea</name>
    <dbReference type="NCBI Taxonomy" id="1033008"/>
    <lineage>
        <taxon>Eukaryota</taxon>
        <taxon>Fungi</taxon>
        <taxon>Dikarya</taxon>
        <taxon>Basidiomycota</taxon>
        <taxon>Agaricomycotina</taxon>
        <taxon>Agaricomycetes</taxon>
        <taxon>Agaricomycetidae</taxon>
        <taxon>Agaricales</taxon>
        <taxon>Marasmiineae</taxon>
        <taxon>Mycenaceae</taxon>
        <taxon>Mycena</taxon>
    </lineage>
</organism>
<feature type="domain" description="Mixed lineage kinase" evidence="1">
    <location>
        <begin position="38"/>
        <end position="140"/>
    </location>
</feature>
<dbReference type="GO" id="GO:0007166">
    <property type="term" value="P:cell surface receptor signaling pathway"/>
    <property type="evidence" value="ECO:0007669"/>
    <property type="project" value="InterPro"/>
</dbReference>
<dbReference type="Pfam" id="PF22215">
    <property type="entry name" value="MLKL_N"/>
    <property type="match status" value="1"/>
</dbReference>
<dbReference type="InterPro" id="IPR054000">
    <property type="entry name" value="MLKL_N"/>
</dbReference>
<protein>
    <recommendedName>
        <fullName evidence="1">Mixed lineage kinase domain-containing protein</fullName>
    </recommendedName>
</protein>
<comment type="caution">
    <text evidence="2">The sequence shown here is derived from an EMBL/GenBank/DDBJ whole genome shotgun (WGS) entry which is preliminary data.</text>
</comment>
<gene>
    <name evidence="2" type="ORF">DFH08DRAFT_799733</name>
</gene>
<keyword evidence="3" id="KW-1185">Reference proteome</keyword>
<evidence type="ECO:0000259" key="1">
    <source>
        <dbReference type="Pfam" id="PF22215"/>
    </source>
</evidence>
<reference evidence="2" key="1">
    <citation type="submission" date="2023-03" db="EMBL/GenBank/DDBJ databases">
        <title>Massive genome expansion in bonnet fungi (Mycena s.s.) driven by repeated elements and novel gene families across ecological guilds.</title>
        <authorList>
            <consortium name="Lawrence Berkeley National Laboratory"/>
            <person name="Harder C.B."/>
            <person name="Miyauchi S."/>
            <person name="Viragh M."/>
            <person name="Kuo A."/>
            <person name="Thoen E."/>
            <person name="Andreopoulos B."/>
            <person name="Lu D."/>
            <person name="Skrede I."/>
            <person name="Drula E."/>
            <person name="Henrissat B."/>
            <person name="Morin E."/>
            <person name="Kohler A."/>
            <person name="Barry K."/>
            <person name="LaButti K."/>
            <person name="Morin E."/>
            <person name="Salamov A."/>
            <person name="Lipzen A."/>
            <person name="Mereny Z."/>
            <person name="Hegedus B."/>
            <person name="Baldrian P."/>
            <person name="Stursova M."/>
            <person name="Weitz H."/>
            <person name="Taylor A."/>
            <person name="Grigoriev I.V."/>
            <person name="Nagy L.G."/>
            <person name="Martin F."/>
            <person name="Kauserud H."/>
        </authorList>
    </citation>
    <scope>NUCLEOTIDE SEQUENCE</scope>
    <source>
        <strain evidence="2">CBHHK002</strain>
    </source>
</reference>
<dbReference type="CDD" id="cd21037">
    <property type="entry name" value="MLKL_NTD"/>
    <property type="match status" value="1"/>
</dbReference>
<name>A0AAD7F2C2_9AGAR</name>